<dbReference type="Pfam" id="PF15911">
    <property type="entry name" value="Beta-prop_WDR19_2nd"/>
    <property type="match status" value="2"/>
</dbReference>
<feature type="domain" description="WDR19 WD40 repeat" evidence="8">
    <location>
        <begin position="531"/>
        <end position="693"/>
    </location>
</feature>
<dbReference type="InterPro" id="IPR039468">
    <property type="entry name" value="WDR19_WD40_rpt"/>
</dbReference>
<dbReference type="EMBL" id="JADGJQ010000013">
    <property type="protein sequence ID" value="KAJ3181263.1"/>
    <property type="molecule type" value="Genomic_DNA"/>
</dbReference>
<dbReference type="Pfam" id="PF23389">
    <property type="entry name" value="Beta-prop_WDR19_1st"/>
    <property type="match status" value="1"/>
</dbReference>
<evidence type="ECO:0000259" key="8">
    <source>
        <dbReference type="Pfam" id="PF15911"/>
    </source>
</evidence>
<evidence type="ECO:0000256" key="3">
    <source>
        <dbReference type="ARBA" id="ARBA00022737"/>
    </source>
</evidence>
<proteinExistence type="predicted"/>
<keyword evidence="6" id="KW-0966">Cell projection</keyword>
<dbReference type="InterPro" id="IPR040379">
    <property type="entry name" value="WDR19/dyf-2"/>
</dbReference>
<gene>
    <name evidence="11" type="primary">WDR19</name>
    <name evidence="11" type="ORF">HDU87_001393</name>
</gene>
<dbReference type="InterPro" id="IPR057855">
    <property type="entry name" value="Beta-prop_WDR19_1st"/>
</dbReference>
<dbReference type="SUPFAM" id="SSF48452">
    <property type="entry name" value="TPR-like"/>
    <property type="match status" value="1"/>
</dbReference>
<reference evidence="11" key="1">
    <citation type="submission" date="2020-05" db="EMBL/GenBank/DDBJ databases">
        <title>Phylogenomic resolution of chytrid fungi.</title>
        <authorList>
            <person name="Stajich J.E."/>
            <person name="Amses K."/>
            <person name="Simmons R."/>
            <person name="Seto K."/>
            <person name="Myers J."/>
            <person name="Bonds A."/>
            <person name="Quandt C.A."/>
            <person name="Barry K."/>
            <person name="Liu P."/>
            <person name="Grigoriev I."/>
            <person name="Longcore J.E."/>
            <person name="James T.Y."/>
        </authorList>
    </citation>
    <scope>NUCLEOTIDE SEQUENCE</scope>
    <source>
        <strain evidence="11">JEL0379</strain>
    </source>
</reference>
<evidence type="ECO:0000256" key="7">
    <source>
        <dbReference type="SAM" id="MobiDB-lite"/>
    </source>
</evidence>
<evidence type="ECO:0000256" key="1">
    <source>
        <dbReference type="ARBA" id="ARBA00004138"/>
    </source>
</evidence>
<dbReference type="GO" id="GO:0030991">
    <property type="term" value="C:intraciliary transport particle A"/>
    <property type="evidence" value="ECO:0007669"/>
    <property type="project" value="TreeGrafter"/>
</dbReference>
<dbReference type="InterPro" id="IPR001680">
    <property type="entry name" value="WD40_rpt"/>
</dbReference>
<feature type="domain" description="IF140/IFT172/WDR19 TPR" evidence="10">
    <location>
        <begin position="958"/>
        <end position="1197"/>
    </location>
</feature>
<dbReference type="GO" id="GO:0060271">
    <property type="term" value="P:cilium assembly"/>
    <property type="evidence" value="ECO:0007669"/>
    <property type="project" value="TreeGrafter"/>
</dbReference>
<feature type="region of interest" description="Disordered" evidence="7">
    <location>
        <begin position="487"/>
        <end position="529"/>
    </location>
</feature>
<name>A0AAD5TMS2_9FUNG</name>
<dbReference type="SUPFAM" id="SSF50978">
    <property type="entry name" value="WD40 repeat-like"/>
    <property type="match status" value="1"/>
</dbReference>
<feature type="domain" description="WDR19 WD40 repeat" evidence="8">
    <location>
        <begin position="358"/>
        <end position="465"/>
    </location>
</feature>
<keyword evidence="2" id="KW-0853">WD repeat</keyword>
<dbReference type="InterPro" id="IPR036322">
    <property type="entry name" value="WD40_repeat_dom_sf"/>
</dbReference>
<accession>A0AAD5TMS2</accession>
<evidence type="ECO:0000256" key="5">
    <source>
        <dbReference type="ARBA" id="ARBA00023069"/>
    </source>
</evidence>
<organism evidence="11 12">
    <name type="scientific">Geranomyces variabilis</name>
    <dbReference type="NCBI Taxonomy" id="109894"/>
    <lineage>
        <taxon>Eukaryota</taxon>
        <taxon>Fungi</taxon>
        <taxon>Fungi incertae sedis</taxon>
        <taxon>Chytridiomycota</taxon>
        <taxon>Chytridiomycota incertae sedis</taxon>
        <taxon>Chytridiomycetes</taxon>
        <taxon>Spizellomycetales</taxon>
        <taxon>Powellomycetaceae</taxon>
        <taxon>Geranomyces</taxon>
    </lineage>
</organism>
<evidence type="ECO:0000256" key="2">
    <source>
        <dbReference type="ARBA" id="ARBA00022574"/>
    </source>
</evidence>
<evidence type="ECO:0000313" key="11">
    <source>
        <dbReference type="EMBL" id="KAJ3181263.1"/>
    </source>
</evidence>
<dbReference type="Gene3D" id="1.25.40.470">
    <property type="match status" value="2"/>
</dbReference>
<feature type="compositionally biased region" description="Low complexity" evidence="7">
    <location>
        <begin position="1436"/>
        <end position="1448"/>
    </location>
</feature>
<keyword evidence="3" id="KW-0677">Repeat</keyword>
<feature type="compositionally biased region" description="Basic and acidic residues" evidence="7">
    <location>
        <begin position="516"/>
        <end position="529"/>
    </location>
</feature>
<dbReference type="Pfam" id="PF23146">
    <property type="entry name" value="Zf_IFT144_1st"/>
    <property type="match status" value="1"/>
</dbReference>
<dbReference type="GO" id="GO:0005929">
    <property type="term" value="C:cilium"/>
    <property type="evidence" value="ECO:0007669"/>
    <property type="project" value="UniProtKB-SubCell"/>
</dbReference>
<keyword evidence="4" id="KW-0802">TPR repeat</keyword>
<evidence type="ECO:0000259" key="10">
    <source>
        <dbReference type="Pfam" id="PF24762"/>
    </source>
</evidence>
<comment type="caution">
    <text evidence="11">The sequence shown here is derived from an EMBL/GenBank/DDBJ whole genome shotgun (WGS) entry which is preliminary data.</text>
</comment>
<comment type="subcellular location">
    <subcellularLocation>
        <location evidence="1">Cell projection</location>
        <location evidence="1">Cilium</location>
    </subcellularLocation>
</comment>
<dbReference type="GO" id="GO:0035721">
    <property type="term" value="P:intraciliary retrograde transport"/>
    <property type="evidence" value="ECO:0007669"/>
    <property type="project" value="InterPro"/>
</dbReference>
<evidence type="ECO:0000256" key="4">
    <source>
        <dbReference type="ARBA" id="ARBA00022803"/>
    </source>
</evidence>
<feature type="region of interest" description="Disordered" evidence="7">
    <location>
        <begin position="1418"/>
        <end position="1502"/>
    </location>
</feature>
<evidence type="ECO:0000313" key="12">
    <source>
        <dbReference type="Proteomes" id="UP001212152"/>
    </source>
</evidence>
<sequence>MKSVFSIPAAQLGHGAPRFDWQKKSSSFLAAVGTANVVHVYDRHGQSVDSFPLTGECTGLEWSPDGDVLAVIQTKSGIVVFWSAATRRVDEHLDSGMKHLHFLRWSPKGDFLAVGTSKGNLFLYDRKEAKKTPVLGKHSKAIVTGCWSWDNILACASDDKTFTLSTTTGDTIISMALSGEPSLMQWANMKNAHGVLDPVLSVILSGKSLFIYNINHPEAPVELAFQPKYGNVAAYQWFAEGYVLVGFSTGYMIVMSTNPNDLGHEIFSTKNHKGFLSNVAVSNVLNKAASCGDSTIKVHELSDLRDVYAVETIDDVSPVDRLQWSDDGQFLTVSTKDGSLYSYLARMPLLGSTYGSLVAYLSGLREITIQDQSADDVAHPALTRKALEFEPTLVALGETHIGVVVKNSASFHRFTLPSADGTSVATNDSAVTTKDYTDPIKSLCMNAYFAAAVLESGLLQIHAIGDAALNGGAPVTTSRSSLRDITNAARGAGGGGPTQAQAPRGKTDPHPSSTDALEKQFPEHGNEGRTKTNKVEITCAALSPECIIFGTARGAIQYYLLDGWTVVAELKHKHRIQSLFPQTRGGTKVVFIDAQNDGFLTDPSSDTVMAIPRWSANTHGVLWETDPALGRSIFSSYDDAFITTYVFQPFTVKGPVCMALGVTKLPFGQKPVLVINGVVTCQTLAGRLTTIRLVPYEAPLPDAFLKDKRDEQEQGKGLQLYYMLGMMTNIWALVGTVKSSKAWVMLAESALRMLDLPTAKRIYRQVLQDAGMVWSLDRLDTVEEKNLLAGHISALFGDVSVAQDYFLKSTYPKAALDLRRNLKHWEQALGLATTLAPELITLIAKEYAQQLEMNGQYAEALAMYEKALATCDEQPPNGVVELPPQARDDHRIVCSVGLARMTLRMGDVSRGMKMLAGTTDKLLLEECGAILEALRQYPESATCYERGGFWEKAADVWIKVKNWNKLSSILDRVTSPKLFIQYAKAREESADYTEAARAYEKAKDYDNVVRLFIDHLQNIEGAVAIVRKTRSRESAKLVAKVFQSMRDYRSVVEFYLMAGMREEAFELAQQRDVMEQFADLVKEDATPDELLNIAAYLENKSQHLLAGQYLLQAGEYPRALRMFLRSASEPGAIDNAIETVGIAKSDALTHQLIDFLMGETDGVPKDAKYIFKLYMSLGQYREAARTAIIIAREEQALGNYRAAHDLLLDNYKQLRATKNHVPAEIERMLMLLHSYMLVKALVRINEHERGARMLMRVANNISKFPSHIVPILTSTVIECYRAGFKRAAFEYGAMLMRPEHRNKIDAKYKSRIEKIVRRPETDEIEEPTSPCPFCGNLVANTTLDCIECKNHAPYCIATGQHMTLTDWSKCPSCSFPALYTPFCEFLTKQPSCPMCSAEIHASQLVLYKESEASAMLYHHSNKQQRESSDSKENVEKVSSSSAASPEQAAGGGASEDTDAGSGQLNKAKSRSFVRRSKESVRIVQGGSTGEVGPDTGGEVKGL</sequence>
<dbReference type="InterPro" id="IPR015943">
    <property type="entry name" value="WD40/YVTN_repeat-like_dom_sf"/>
</dbReference>
<dbReference type="PANTHER" id="PTHR14920">
    <property type="entry name" value="OSMOTIC AVOIDANCE ABNORMAL PROTEIN 1/WD REPEAT MEMBRANE PROTEIN"/>
    <property type="match status" value="1"/>
</dbReference>
<keyword evidence="5" id="KW-0969">Cilium</keyword>
<feature type="domain" description="WDR19 first beta-propeller" evidence="9">
    <location>
        <begin position="19"/>
        <end position="338"/>
    </location>
</feature>
<dbReference type="SUPFAM" id="SSF69322">
    <property type="entry name" value="Tricorn protease domain 2"/>
    <property type="match status" value="1"/>
</dbReference>
<feature type="compositionally biased region" description="Basic and acidic residues" evidence="7">
    <location>
        <begin position="1423"/>
        <end position="1435"/>
    </location>
</feature>
<dbReference type="Gene3D" id="2.130.10.10">
    <property type="entry name" value="YVTN repeat-like/Quinoprotein amine dehydrogenase"/>
    <property type="match status" value="2"/>
</dbReference>
<evidence type="ECO:0000256" key="6">
    <source>
        <dbReference type="ARBA" id="ARBA00023273"/>
    </source>
</evidence>
<dbReference type="Proteomes" id="UP001212152">
    <property type="component" value="Unassembled WGS sequence"/>
</dbReference>
<dbReference type="PANTHER" id="PTHR14920:SF0">
    <property type="entry name" value="WD REPEAT DOMAIN 19"/>
    <property type="match status" value="1"/>
</dbReference>
<protein>
    <submittedName>
        <fullName evidence="11">WD repeat-containing protein 19</fullName>
    </submittedName>
</protein>
<feature type="compositionally biased region" description="Gly residues" evidence="7">
    <location>
        <begin position="1486"/>
        <end position="1502"/>
    </location>
</feature>
<dbReference type="Pfam" id="PF24762">
    <property type="entry name" value="TPR_IF140-IFT172"/>
    <property type="match status" value="1"/>
</dbReference>
<dbReference type="FunFam" id="2.130.10.10:FF:000242">
    <property type="entry name" value="WD repeat domain 19, isoform CRA_a"/>
    <property type="match status" value="1"/>
</dbReference>
<dbReference type="InterPro" id="IPR011990">
    <property type="entry name" value="TPR-like_helical_dom_sf"/>
</dbReference>
<evidence type="ECO:0000259" key="9">
    <source>
        <dbReference type="Pfam" id="PF23389"/>
    </source>
</evidence>
<dbReference type="InterPro" id="IPR056168">
    <property type="entry name" value="TPR_IF140/IFT172/WDR19"/>
</dbReference>
<dbReference type="SMART" id="SM00320">
    <property type="entry name" value="WD40"/>
    <property type="match status" value="5"/>
</dbReference>
<keyword evidence="12" id="KW-1185">Reference proteome</keyword>